<gene>
    <name evidence="2" type="ORF">IAD02_00010</name>
</gene>
<dbReference type="PANTHER" id="PTHR37421:SF1">
    <property type="entry name" value="UPF0260 PROTEIN YCGN"/>
    <property type="match status" value="1"/>
</dbReference>
<dbReference type="AlphaFoldDB" id="A0A9D1FET0"/>
<name>A0A9D1FET0_9PROT</name>
<protein>
    <recommendedName>
        <fullName evidence="4">YcgN family cysteine cluster protein</fullName>
    </recommendedName>
</protein>
<dbReference type="PANTHER" id="PTHR37421">
    <property type="entry name" value="UPF0260 PROTEIN YCGN"/>
    <property type="match status" value="1"/>
</dbReference>
<evidence type="ECO:0000256" key="1">
    <source>
        <dbReference type="SAM" id="MobiDB-lite"/>
    </source>
</evidence>
<dbReference type="InterPro" id="IPR008228">
    <property type="entry name" value="UCP006173"/>
</dbReference>
<accession>A0A9D1FET0</accession>
<evidence type="ECO:0000313" key="2">
    <source>
        <dbReference type="EMBL" id="HIS70364.1"/>
    </source>
</evidence>
<dbReference type="Proteomes" id="UP000886742">
    <property type="component" value="Unassembled WGS sequence"/>
</dbReference>
<organism evidence="2 3">
    <name type="scientific">Candidatus Enterousia intestinigallinarum</name>
    <dbReference type="NCBI Taxonomy" id="2840790"/>
    <lineage>
        <taxon>Bacteria</taxon>
        <taxon>Pseudomonadati</taxon>
        <taxon>Pseudomonadota</taxon>
        <taxon>Alphaproteobacteria</taxon>
        <taxon>Candidatus Enterousia</taxon>
    </lineage>
</organism>
<reference evidence="2" key="1">
    <citation type="submission" date="2020-10" db="EMBL/GenBank/DDBJ databases">
        <authorList>
            <person name="Gilroy R."/>
        </authorList>
    </citation>
    <scope>NUCLEOTIDE SEQUENCE</scope>
    <source>
        <strain evidence="2">ChiGjej3B3-5194</strain>
    </source>
</reference>
<proteinExistence type="predicted"/>
<sequence length="179" mass="20368">MTDTEIKNRIESLARLDDAAWESLCKCCGVCCMLKHSRHTGTYYTSVACNNLNLGTRRCAVYSTRLNNRVFCARVDLSVVLRTGLLPDSCGYIEYIYGPAPIQTRPDFSKVIHERDMSHATPVSQMESDNSHPRHTTPGPWNHIIDDSLGWRTRAMELRDKYADFGRDILGRIARTTQK</sequence>
<comment type="caution">
    <text evidence="2">The sequence shown here is derived from an EMBL/GenBank/DDBJ whole genome shotgun (WGS) entry which is preliminary data.</text>
</comment>
<dbReference type="EMBL" id="DVJI01000001">
    <property type="protein sequence ID" value="HIS70364.1"/>
    <property type="molecule type" value="Genomic_DNA"/>
</dbReference>
<evidence type="ECO:0008006" key="4">
    <source>
        <dbReference type="Google" id="ProtNLM"/>
    </source>
</evidence>
<reference evidence="2" key="2">
    <citation type="journal article" date="2021" name="PeerJ">
        <title>Extensive microbial diversity within the chicken gut microbiome revealed by metagenomics and culture.</title>
        <authorList>
            <person name="Gilroy R."/>
            <person name="Ravi A."/>
            <person name="Getino M."/>
            <person name="Pursley I."/>
            <person name="Horton D.L."/>
            <person name="Alikhan N.F."/>
            <person name="Baker D."/>
            <person name="Gharbi K."/>
            <person name="Hall N."/>
            <person name="Watson M."/>
            <person name="Adriaenssens E.M."/>
            <person name="Foster-Nyarko E."/>
            <person name="Jarju S."/>
            <person name="Secka A."/>
            <person name="Antonio M."/>
            <person name="Oren A."/>
            <person name="Chaudhuri R.R."/>
            <person name="La Ragione R."/>
            <person name="Hildebrand F."/>
            <person name="Pallen M.J."/>
        </authorList>
    </citation>
    <scope>NUCLEOTIDE SEQUENCE</scope>
    <source>
        <strain evidence="2">ChiGjej3B3-5194</strain>
    </source>
</reference>
<evidence type="ECO:0000313" key="3">
    <source>
        <dbReference type="Proteomes" id="UP000886742"/>
    </source>
</evidence>
<feature type="region of interest" description="Disordered" evidence="1">
    <location>
        <begin position="119"/>
        <end position="139"/>
    </location>
</feature>